<evidence type="ECO:0000313" key="3">
    <source>
        <dbReference type="Proteomes" id="UP000682928"/>
    </source>
</evidence>
<organism evidence="2 3">
    <name type="scientific">Enterobacter kobei</name>
    <dbReference type="NCBI Taxonomy" id="208224"/>
    <lineage>
        <taxon>Bacteria</taxon>
        <taxon>Pseudomonadati</taxon>
        <taxon>Pseudomonadota</taxon>
        <taxon>Gammaproteobacteria</taxon>
        <taxon>Enterobacterales</taxon>
        <taxon>Enterobacteriaceae</taxon>
        <taxon>Enterobacter</taxon>
        <taxon>Enterobacter cloacae complex</taxon>
    </lineage>
</organism>
<proteinExistence type="predicted"/>
<dbReference type="SUPFAM" id="SSF101478">
    <property type="entry name" value="ADP-ribosylglycohydrolase"/>
    <property type="match status" value="1"/>
</dbReference>
<feature type="binding site" evidence="1">
    <location>
        <position position="286"/>
    </location>
    <ligand>
        <name>Mg(2+)</name>
        <dbReference type="ChEBI" id="CHEBI:18420"/>
        <label>1</label>
    </ligand>
</feature>
<dbReference type="Pfam" id="PF03747">
    <property type="entry name" value="ADP_ribosyl_GH"/>
    <property type="match status" value="1"/>
</dbReference>
<evidence type="ECO:0000256" key="1">
    <source>
        <dbReference type="PIRSR" id="PIRSR605502-1"/>
    </source>
</evidence>
<sequence length="698" mass="76744">MTLPADYYQRLYAGVLGKLIGVYLGRPFEGWRYQEIVDRLGHVDYYVHDKFDRPLVVADDDVAGTFTFIRALEDYGLADTLTAEHIGQCWLNYIIDKRTILWWGGNGNSTEQTAWLNLKKGIPAPLSGAASTNGKIIAEQIGSQIFIDGWALVAPGQPALAASLAQKAASVSHDGEAVWAAMLWAAMEAQAFVCDDIQQLLEVGLSFIPEECEIAHMLADVRRWQREDGDWHLTREKIDAQYGYDSYPGNCPMVPNHALMIMAMLYAPDNFQQAQCIINTSGRDTDCNAGNVGCLSGIMTGLAGIDAGPDWRGPLADRLLISSADGGFSINNAVRITDYLYDLAHQLAGLPRPAPRKDGAPFHFSLPGSVQGFRSLSPSVRVSNAAYQGRNMLCLDYPALPPDAPACVTTLTFSPPEVADMLSYASYDLMATPLVYPGQQLQATLFAPPDNRQIVTVRLCYRVYDENSELHCYYGDAQPLPPGGGITLTMTLPDCHGQPIAEVGVALAAFSAGRVLMDTLRWDGTPHLTLRKPAGKSDFWWRAWVNGADLLSRHYPDRFRISSERDEGLLIHGTREWRDYRIQCDLTLHLGDYGGLAFRFQGMRRYYAARLTADEKLQLIRVRDDTLTVLAEAPLANVVEREIAFDIRLQGTLIEATVDNLRLRVIDDDAGALADGGCGLLVCAGAISSAAMHISPVH</sequence>
<dbReference type="Proteomes" id="UP000682928">
    <property type="component" value="Chromosome"/>
</dbReference>
<comment type="cofactor">
    <cofactor evidence="1">
        <name>Mg(2+)</name>
        <dbReference type="ChEBI" id="CHEBI:18420"/>
    </cofactor>
    <text evidence="1">Binds 2 magnesium ions per subunit.</text>
</comment>
<reference evidence="2" key="1">
    <citation type="submission" date="2021-04" db="EMBL/GenBank/DDBJ databases">
        <title>Difference and commonality of drug resistance evolution in various bacteria. and drug sensitivity profiles.</title>
        <authorList>
            <person name="Maeda T."/>
            <person name="Shibai A."/>
            <person name="Kawada K."/>
            <person name="Kotani H."/>
            <person name="Tarusawa Y."/>
            <person name="Tanabe K."/>
            <person name="Furusawa C."/>
        </authorList>
    </citation>
    <scope>NUCLEOTIDE SEQUENCE</scope>
    <source>
        <strain evidence="2">JCM 8580</strain>
    </source>
</reference>
<feature type="binding site" evidence="1">
    <location>
        <position position="61"/>
    </location>
    <ligand>
        <name>Mg(2+)</name>
        <dbReference type="ChEBI" id="CHEBI:18420"/>
        <label>1</label>
    </ligand>
</feature>
<protein>
    <recommendedName>
        <fullName evidence="4">ADP-ribosylglycohydrolase</fullName>
    </recommendedName>
</protein>
<dbReference type="Gene3D" id="2.60.120.560">
    <property type="entry name" value="Exo-inulinase, domain 1"/>
    <property type="match status" value="1"/>
</dbReference>
<dbReference type="GO" id="GO:0046872">
    <property type="term" value="F:metal ion binding"/>
    <property type="evidence" value="ECO:0007669"/>
    <property type="project" value="UniProtKB-KW"/>
</dbReference>
<evidence type="ECO:0008006" key="4">
    <source>
        <dbReference type="Google" id="ProtNLM"/>
    </source>
</evidence>
<accession>A0AA86ISU4</accession>
<evidence type="ECO:0000313" key="2">
    <source>
        <dbReference type="EMBL" id="BCU56298.1"/>
    </source>
</evidence>
<feature type="binding site" evidence="1">
    <location>
        <position position="60"/>
    </location>
    <ligand>
        <name>Mg(2+)</name>
        <dbReference type="ChEBI" id="CHEBI:18420"/>
        <label>1</label>
    </ligand>
</feature>
<keyword evidence="1" id="KW-0460">Magnesium</keyword>
<dbReference type="RefSeq" id="WP_088219842.1">
    <property type="nucleotide sequence ID" value="NZ_AP024590.1"/>
</dbReference>
<dbReference type="Gene3D" id="1.10.4080.10">
    <property type="entry name" value="ADP-ribosylation/Crystallin J1"/>
    <property type="match status" value="1"/>
</dbReference>
<keyword evidence="1" id="KW-0479">Metal-binding</keyword>
<name>A0AA86ISU4_9ENTR</name>
<dbReference type="InterPro" id="IPR036705">
    <property type="entry name" value="Ribosyl_crysJ1_sf"/>
</dbReference>
<gene>
    <name evidence="2" type="ORF">ENKO_28920</name>
</gene>
<dbReference type="EMBL" id="AP024590">
    <property type="protein sequence ID" value="BCU56298.1"/>
    <property type="molecule type" value="Genomic_DNA"/>
</dbReference>
<feature type="binding site" evidence="1">
    <location>
        <position position="284"/>
    </location>
    <ligand>
        <name>Mg(2+)</name>
        <dbReference type="ChEBI" id="CHEBI:18420"/>
        <label>1</label>
    </ligand>
</feature>
<dbReference type="AlphaFoldDB" id="A0AA86ISU4"/>
<dbReference type="InterPro" id="IPR005502">
    <property type="entry name" value="Ribosyl_crysJ1"/>
</dbReference>